<dbReference type="PANTHER" id="PTHR25465:SF5">
    <property type="entry name" value="E3 UBIQUITIN_ISG15 LIGASE TRIM25-RELATED"/>
    <property type="match status" value="1"/>
</dbReference>
<dbReference type="InterPro" id="IPR043136">
    <property type="entry name" value="B30.2/SPRY_sf"/>
</dbReference>
<dbReference type="InterPro" id="IPR003877">
    <property type="entry name" value="SPRY_dom"/>
</dbReference>
<dbReference type="Pfam" id="PF13765">
    <property type="entry name" value="PRY"/>
    <property type="match status" value="1"/>
</dbReference>
<dbReference type="Proteomes" id="UP000261520">
    <property type="component" value="Unplaced"/>
</dbReference>
<dbReference type="PANTHER" id="PTHR25465">
    <property type="entry name" value="B-BOX DOMAIN CONTAINING"/>
    <property type="match status" value="1"/>
</dbReference>
<name>A0A3B4B2F9_9GOBI</name>
<dbReference type="Gene3D" id="2.60.120.920">
    <property type="match status" value="1"/>
</dbReference>
<dbReference type="GO" id="GO:0005737">
    <property type="term" value="C:cytoplasm"/>
    <property type="evidence" value="ECO:0007669"/>
    <property type="project" value="UniProtKB-ARBA"/>
</dbReference>
<evidence type="ECO:0000256" key="3">
    <source>
        <dbReference type="ARBA" id="ARBA00022833"/>
    </source>
</evidence>
<protein>
    <recommendedName>
        <fullName evidence="4">B30.2/SPRY domain-containing protein</fullName>
    </recommendedName>
</protein>
<dbReference type="Ensembl" id="ENSPMGT00000024243.1">
    <property type="protein sequence ID" value="ENSPMGP00000022761.1"/>
    <property type="gene ID" value="ENSPMGG00000018416.1"/>
</dbReference>
<accession>A0A3B4B2F9</accession>
<dbReference type="InterPro" id="IPR001870">
    <property type="entry name" value="B30.2/SPRY"/>
</dbReference>
<keyword evidence="6" id="KW-1185">Reference proteome</keyword>
<dbReference type="AlphaFoldDB" id="A0A3B4B2F9"/>
<proteinExistence type="predicted"/>
<dbReference type="InterPro" id="IPR051051">
    <property type="entry name" value="E3_ubiq-ligase_TRIM/RNF"/>
</dbReference>
<evidence type="ECO:0000313" key="5">
    <source>
        <dbReference type="Ensembl" id="ENSPMGP00000022761.1"/>
    </source>
</evidence>
<reference evidence="5" key="1">
    <citation type="submission" date="2025-08" db="UniProtKB">
        <authorList>
            <consortium name="Ensembl"/>
        </authorList>
    </citation>
    <scope>IDENTIFICATION</scope>
</reference>
<dbReference type="Pfam" id="PF00622">
    <property type="entry name" value="SPRY"/>
    <property type="match status" value="1"/>
</dbReference>
<dbReference type="SMART" id="SM00589">
    <property type="entry name" value="PRY"/>
    <property type="match status" value="1"/>
</dbReference>
<evidence type="ECO:0000256" key="2">
    <source>
        <dbReference type="ARBA" id="ARBA00022771"/>
    </source>
</evidence>
<reference evidence="5" key="2">
    <citation type="submission" date="2025-09" db="UniProtKB">
        <authorList>
            <consortium name="Ensembl"/>
        </authorList>
    </citation>
    <scope>IDENTIFICATION</scope>
</reference>
<evidence type="ECO:0000313" key="6">
    <source>
        <dbReference type="Proteomes" id="UP000261520"/>
    </source>
</evidence>
<dbReference type="CDD" id="cd16040">
    <property type="entry name" value="SPRY_PRY_SNTX"/>
    <property type="match status" value="1"/>
</dbReference>
<dbReference type="InterPro" id="IPR013320">
    <property type="entry name" value="ConA-like_dom_sf"/>
</dbReference>
<evidence type="ECO:0000256" key="1">
    <source>
        <dbReference type="ARBA" id="ARBA00022723"/>
    </source>
</evidence>
<dbReference type="SMART" id="SM00449">
    <property type="entry name" value="SPRY"/>
    <property type="match status" value="1"/>
</dbReference>
<dbReference type="SUPFAM" id="SSF49899">
    <property type="entry name" value="Concanavalin A-like lectins/glucanases"/>
    <property type="match status" value="1"/>
</dbReference>
<dbReference type="GO" id="GO:0008270">
    <property type="term" value="F:zinc ion binding"/>
    <property type="evidence" value="ECO:0007669"/>
    <property type="project" value="UniProtKB-KW"/>
</dbReference>
<sequence>PKCIEIPVSEPSSREDFLQYSTEITLDPNTANARLSVIDGDRRAVVMSEVQMYPDHPDRFSDKCQVLSREGLMGRCYWEVEWSGEWVRVAVSYKDIQRKGHSDVSFGYNDKSWALECNKTMYSYGFKAAFYKIFGPTSYRIGVYLDHSAGVLSFYSVSENTMSLIHRVKTRFTQPLYAGVCFDSRYVGNTAHFPKLK</sequence>
<evidence type="ECO:0000259" key="4">
    <source>
        <dbReference type="PROSITE" id="PS50188"/>
    </source>
</evidence>
<dbReference type="InterPro" id="IPR006574">
    <property type="entry name" value="PRY"/>
</dbReference>
<feature type="domain" description="B30.2/SPRY" evidence="4">
    <location>
        <begin position="4"/>
        <end position="197"/>
    </location>
</feature>
<dbReference type="PRINTS" id="PR01407">
    <property type="entry name" value="BUTYPHLNCDUF"/>
</dbReference>
<dbReference type="PROSITE" id="PS50188">
    <property type="entry name" value="B302_SPRY"/>
    <property type="match status" value="1"/>
</dbReference>
<dbReference type="InterPro" id="IPR003879">
    <property type="entry name" value="Butyrophylin_SPRY"/>
</dbReference>
<keyword evidence="3" id="KW-0862">Zinc</keyword>
<keyword evidence="2" id="KW-0863">Zinc-finger</keyword>
<keyword evidence="1" id="KW-0479">Metal-binding</keyword>
<organism evidence="5 6">
    <name type="scientific">Periophthalmus magnuspinnatus</name>
    <dbReference type="NCBI Taxonomy" id="409849"/>
    <lineage>
        <taxon>Eukaryota</taxon>
        <taxon>Metazoa</taxon>
        <taxon>Chordata</taxon>
        <taxon>Craniata</taxon>
        <taxon>Vertebrata</taxon>
        <taxon>Euteleostomi</taxon>
        <taxon>Actinopterygii</taxon>
        <taxon>Neopterygii</taxon>
        <taxon>Teleostei</taxon>
        <taxon>Neoteleostei</taxon>
        <taxon>Acanthomorphata</taxon>
        <taxon>Gobiaria</taxon>
        <taxon>Gobiiformes</taxon>
        <taxon>Gobioidei</taxon>
        <taxon>Gobiidae</taxon>
        <taxon>Oxudercinae</taxon>
        <taxon>Periophthalmus</taxon>
    </lineage>
</organism>